<dbReference type="KEGG" id="dan:6493020"/>
<evidence type="ECO:0000313" key="3">
    <source>
        <dbReference type="Proteomes" id="UP000007801"/>
    </source>
</evidence>
<dbReference type="GeneID" id="6493020"/>
<dbReference type="Proteomes" id="UP000007801">
    <property type="component" value="Unassembled WGS sequence"/>
</dbReference>
<sequence>MAGRLSQSKTKFSIMQNGQILRNLCLLVATCSMAAVVLGACNVCQTNNVKCLNETHYEYCATNVEAGQVQACPDDQVCTEFAAFCMPSGATPACQNSEADGTCETCDGTNLFVCTSRTTFQMCSGTNLTGTPSTCKANTVCSIRSGKFCVDSCEVTGSLECDRSA</sequence>
<gene>
    <name evidence="2" type="primary">Dana\GF10145</name>
    <name evidence="2" type="synonym">dana_GLEANR_10101</name>
    <name evidence="2" type="ORF">GF10145</name>
</gene>
<evidence type="ECO:0000256" key="1">
    <source>
        <dbReference type="SAM" id="SignalP"/>
    </source>
</evidence>
<evidence type="ECO:0008006" key="4">
    <source>
        <dbReference type="Google" id="ProtNLM"/>
    </source>
</evidence>
<dbReference type="OrthoDB" id="7998970at2759"/>
<dbReference type="InParanoid" id="B3M5Y8"/>
<feature type="signal peptide" evidence="1">
    <location>
        <begin position="1"/>
        <end position="39"/>
    </location>
</feature>
<evidence type="ECO:0000313" key="2">
    <source>
        <dbReference type="EMBL" id="EDV39678.2"/>
    </source>
</evidence>
<reference evidence="2 3" key="1">
    <citation type="journal article" date="2007" name="Nature">
        <title>Evolution of genes and genomes on the Drosophila phylogeny.</title>
        <authorList>
            <consortium name="Drosophila 12 Genomes Consortium"/>
            <person name="Clark A.G."/>
            <person name="Eisen M.B."/>
            <person name="Smith D.R."/>
            <person name="Bergman C.M."/>
            <person name="Oliver B."/>
            <person name="Markow T.A."/>
            <person name="Kaufman T.C."/>
            <person name="Kellis M."/>
            <person name="Gelbart W."/>
            <person name="Iyer V.N."/>
            <person name="Pollard D.A."/>
            <person name="Sackton T.B."/>
            <person name="Larracuente A.M."/>
            <person name="Singh N.D."/>
            <person name="Abad J.P."/>
            <person name="Abt D.N."/>
            <person name="Adryan B."/>
            <person name="Aguade M."/>
            <person name="Akashi H."/>
            <person name="Anderson W.W."/>
            <person name="Aquadro C.F."/>
            <person name="Ardell D.H."/>
            <person name="Arguello R."/>
            <person name="Artieri C.G."/>
            <person name="Barbash D.A."/>
            <person name="Barker D."/>
            <person name="Barsanti P."/>
            <person name="Batterham P."/>
            <person name="Batzoglou S."/>
            <person name="Begun D."/>
            <person name="Bhutkar A."/>
            <person name="Blanco E."/>
            <person name="Bosak S.A."/>
            <person name="Bradley R.K."/>
            <person name="Brand A.D."/>
            <person name="Brent M.R."/>
            <person name="Brooks A.N."/>
            <person name="Brown R.H."/>
            <person name="Butlin R.K."/>
            <person name="Caggese C."/>
            <person name="Calvi B.R."/>
            <person name="Bernardo de Carvalho A."/>
            <person name="Caspi A."/>
            <person name="Castrezana S."/>
            <person name="Celniker S.E."/>
            <person name="Chang J.L."/>
            <person name="Chapple C."/>
            <person name="Chatterji S."/>
            <person name="Chinwalla A."/>
            <person name="Civetta A."/>
            <person name="Clifton S.W."/>
            <person name="Comeron J.M."/>
            <person name="Costello J.C."/>
            <person name="Coyne J.A."/>
            <person name="Daub J."/>
            <person name="David R.G."/>
            <person name="Delcher A.L."/>
            <person name="Delehaunty K."/>
            <person name="Do C.B."/>
            <person name="Ebling H."/>
            <person name="Edwards K."/>
            <person name="Eickbush T."/>
            <person name="Evans J.D."/>
            <person name="Filipski A."/>
            <person name="Findeiss S."/>
            <person name="Freyhult E."/>
            <person name="Fulton L."/>
            <person name="Fulton R."/>
            <person name="Garcia A.C."/>
            <person name="Gardiner A."/>
            <person name="Garfield D.A."/>
            <person name="Garvin B.E."/>
            <person name="Gibson G."/>
            <person name="Gilbert D."/>
            <person name="Gnerre S."/>
            <person name="Godfrey J."/>
            <person name="Good R."/>
            <person name="Gotea V."/>
            <person name="Gravely B."/>
            <person name="Greenberg A.J."/>
            <person name="Griffiths-Jones S."/>
            <person name="Gross S."/>
            <person name="Guigo R."/>
            <person name="Gustafson E.A."/>
            <person name="Haerty W."/>
            <person name="Hahn M.W."/>
            <person name="Halligan D.L."/>
            <person name="Halpern A.L."/>
            <person name="Halter G.M."/>
            <person name="Han M.V."/>
            <person name="Heger A."/>
            <person name="Hillier L."/>
            <person name="Hinrichs A.S."/>
            <person name="Holmes I."/>
            <person name="Hoskins R.A."/>
            <person name="Hubisz M.J."/>
            <person name="Hultmark D."/>
            <person name="Huntley M.A."/>
            <person name="Jaffe D.B."/>
            <person name="Jagadeeshan S."/>
            <person name="Jeck W.R."/>
            <person name="Johnson J."/>
            <person name="Jones C.D."/>
            <person name="Jordan W.C."/>
            <person name="Karpen G.H."/>
            <person name="Kataoka E."/>
            <person name="Keightley P.D."/>
            <person name="Kheradpour P."/>
            <person name="Kirkness E.F."/>
            <person name="Koerich L.B."/>
            <person name="Kristiansen K."/>
            <person name="Kudrna D."/>
            <person name="Kulathinal R.J."/>
            <person name="Kumar S."/>
            <person name="Kwok R."/>
            <person name="Lander E."/>
            <person name="Langley C.H."/>
            <person name="Lapoint R."/>
            <person name="Lazzaro B.P."/>
            <person name="Lee S.J."/>
            <person name="Levesque L."/>
            <person name="Li R."/>
            <person name="Lin C.F."/>
            <person name="Lin M.F."/>
            <person name="Lindblad-Toh K."/>
            <person name="Llopart A."/>
            <person name="Long M."/>
            <person name="Low L."/>
            <person name="Lozovsky E."/>
            <person name="Lu J."/>
            <person name="Luo M."/>
            <person name="Machado C.A."/>
            <person name="Makalowski W."/>
            <person name="Marzo M."/>
            <person name="Matsuda M."/>
            <person name="Matzkin L."/>
            <person name="McAllister B."/>
            <person name="McBride C.S."/>
            <person name="McKernan B."/>
            <person name="McKernan K."/>
            <person name="Mendez-Lago M."/>
            <person name="Minx P."/>
            <person name="Mollenhauer M.U."/>
            <person name="Montooth K."/>
            <person name="Mount S.M."/>
            <person name="Mu X."/>
            <person name="Myers E."/>
            <person name="Negre B."/>
            <person name="Newfeld S."/>
            <person name="Nielsen R."/>
            <person name="Noor M.A."/>
            <person name="O'Grady P."/>
            <person name="Pachter L."/>
            <person name="Papaceit M."/>
            <person name="Parisi M.J."/>
            <person name="Parisi M."/>
            <person name="Parts L."/>
            <person name="Pedersen J.S."/>
            <person name="Pesole G."/>
            <person name="Phillippy A.M."/>
            <person name="Ponting C.P."/>
            <person name="Pop M."/>
            <person name="Porcelli D."/>
            <person name="Powell J.R."/>
            <person name="Prohaska S."/>
            <person name="Pruitt K."/>
            <person name="Puig M."/>
            <person name="Quesneville H."/>
            <person name="Ram K.R."/>
            <person name="Rand D."/>
            <person name="Rasmussen M.D."/>
            <person name="Reed L.K."/>
            <person name="Reenan R."/>
            <person name="Reily A."/>
            <person name="Remington K.A."/>
            <person name="Rieger T.T."/>
            <person name="Ritchie M.G."/>
            <person name="Robin C."/>
            <person name="Rogers Y.H."/>
            <person name="Rohde C."/>
            <person name="Rozas J."/>
            <person name="Rubenfield M.J."/>
            <person name="Ruiz A."/>
            <person name="Russo S."/>
            <person name="Salzberg S.L."/>
            <person name="Sanchez-Gracia A."/>
            <person name="Saranga D.J."/>
            <person name="Sato H."/>
            <person name="Schaeffer S.W."/>
            <person name="Schatz M.C."/>
            <person name="Schlenke T."/>
            <person name="Schwartz R."/>
            <person name="Segarra C."/>
            <person name="Singh R.S."/>
            <person name="Sirot L."/>
            <person name="Sirota M."/>
            <person name="Sisneros N.B."/>
            <person name="Smith C.D."/>
            <person name="Smith T.F."/>
            <person name="Spieth J."/>
            <person name="Stage D.E."/>
            <person name="Stark A."/>
            <person name="Stephan W."/>
            <person name="Strausberg R.L."/>
            <person name="Strempel S."/>
            <person name="Sturgill D."/>
            <person name="Sutton G."/>
            <person name="Sutton G.G."/>
            <person name="Tao W."/>
            <person name="Teichmann S."/>
            <person name="Tobari Y.N."/>
            <person name="Tomimura Y."/>
            <person name="Tsolas J.M."/>
            <person name="Valente V.L."/>
            <person name="Venter E."/>
            <person name="Venter J.C."/>
            <person name="Vicario S."/>
            <person name="Vieira F.G."/>
            <person name="Vilella A.J."/>
            <person name="Villasante A."/>
            <person name="Walenz B."/>
            <person name="Wang J."/>
            <person name="Wasserman M."/>
            <person name="Watts T."/>
            <person name="Wilson D."/>
            <person name="Wilson R.K."/>
            <person name="Wing R.A."/>
            <person name="Wolfner M.F."/>
            <person name="Wong A."/>
            <person name="Wong G.K."/>
            <person name="Wu C.I."/>
            <person name="Wu G."/>
            <person name="Yamamoto D."/>
            <person name="Yang H.P."/>
            <person name="Yang S.P."/>
            <person name="Yorke J.A."/>
            <person name="Yoshida K."/>
            <person name="Zdobnov E."/>
            <person name="Zhang P."/>
            <person name="Zhang Y."/>
            <person name="Zimin A.V."/>
            <person name="Baldwin J."/>
            <person name="Abdouelleil A."/>
            <person name="Abdulkadir J."/>
            <person name="Abebe A."/>
            <person name="Abera B."/>
            <person name="Abreu J."/>
            <person name="Acer S.C."/>
            <person name="Aftuck L."/>
            <person name="Alexander A."/>
            <person name="An P."/>
            <person name="Anderson E."/>
            <person name="Anderson S."/>
            <person name="Arachi H."/>
            <person name="Azer M."/>
            <person name="Bachantsang P."/>
            <person name="Barry A."/>
            <person name="Bayul T."/>
            <person name="Berlin A."/>
            <person name="Bessette D."/>
            <person name="Bloom T."/>
            <person name="Blye J."/>
            <person name="Boguslavskiy L."/>
            <person name="Bonnet C."/>
            <person name="Boukhgalter B."/>
            <person name="Bourzgui I."/>
            <person name="Brown A."/>
            <person name="Cahill P."/>
            <person name="Channer S."/>
            <person name="Cheshatsang Y."/>
            <person name="Chuda L."/>
            <person name="Citroen M."/>
            <person name="Collymore A."/>
            <person name="Cooke P."/>
            <person name="Costello M."/>
            <person name="D'Aco K."/>
            <person name="Daza R."/>
            <person name="De Haan G."/>
            <person name="DeGray S."/>
            <person name="DeMaso C."/>
            <person name="Dhargay N."/>
            <person name="Dooley K."/>
            <person name="Dooley E."/>
            <person name="Doricent M."/>
            <person name="Dorje P."/>
            <person name="Dorjee K."/>
            <person name="Dupes A."/>
            <person name="Elong R."/>
            <person name="Falk J."/>
            <person name="Farina A."/>
            <person name="Faro S."/>
            <person name="Ferguson D."/>
            <person name="Fisher S."/>
            <person name="Foley C.D."/>
            <person name="Franke A."/>
            <person name="Friedrich D."/>
            <person name="Gadbois L."/>
            <person name="Gearin G."/>
            <person name="Gearin C.R."/>
            <person name="Giannoukos G."/>
            <person name="Goode T."/>
            <person name="Graham J."/>
            <person name="Grandbois E."/>
            <person name="Grewal S."/>
            <person name="Gyaltsen K."/>
            <person name="Hafez N."/>
            <person name="Hagos B."/>
            <person name="Hall J."/>
            <person name="Henson C."/>
            <person name="Hollinger A."/>
            <person name="Honan T."/>
            <person name="Huard M.D."/>
            <person name="Hughes L."/>
            <person name="Hurhula B."/>
            <person name="Husby M.E."/>
            <person name="Kamat A."/>
            <person name="Kanga B."/>
            <person name="Kashin S."/>
            <person name="Khazanovich D."/>
            <person name="Kisner P."/>
            <person name="Lance K."/>
            <person name="Lara M."/>
            <person name="Lee W."/>
            <person name="Lennon N."/>
            <person name="Letendre F."/>
            <person name="LeVine R."/>
            <person name="Lipovsky A."/>
            <person name="Liu X."/>
            <person name="Liu J."/>
            <person name="Liu S."/>
            <person name="Lokyitsang T."/>
            <person name="Lokyitsang Y."/>
            <person name="Lubonja R."/>
            <person name="Lui A."/>
            <person name="MacDonald P."/>
            <person name="Magnisalis V."/>
            <person name="Maru K."/>
            <person name="Matthews C."/>
            <person name="McCusker W."/>
            <person name="McDonough S."/>
            <person name="Mehta T."/>
            <person name="Meldrim J."/>
            <person name="Meneus L."/>
            <person name="Mihai O."/>
            <person name="Mihalev A."/>
            <person name="Mihova T."/>
            <person name="Mittelman R."/>
            <person name="Mlenga V."/>
            <person name="Montmayeur A."/>
            <person name="Mulrain L."/>
            <person name="Navidi A."/>
            <person name="Naylor J."/>
            <person name="Negash T."/>
            <person name="Nguyen T."/>
            <person name="Nguyen N."/>
            <person name="Nicol R."/>
            <person name="Norbu C."/>
            <person name="Norbu N."/>
            <person name="Novod N."/>
            <person name="O'Neill B."/>
            <person name="Osman S."/>
            <person name="Markiewicz E."/>
            <person name="Oyono O.L."/>
            <person name="Patti C."/>
            <person name="Phunkhang P."/>
            <person name="Pierre F."/>
            <person name="Priest M."/>
            <person name="Raghuraman S."/>
            <person name="Rege F."/>
            <person name="Reyes R."/>
            <person name="Rise C."/>
            <person name="Rogov P."/>
            <person name="Ross K."/>
            <person name="Ryan E."/>
            <person name="Settipalli S."/>
            <person name="Shea T."/>
            <person name="Sherpa N."/>
            <person name="Shi L."/>
            <person name="Shih D."/>
            <person name="Sparrow T."/>
            <person name="Spaulding J."/>
            <person name="Stalker J."/>
            <person name="Stange-Thomann N."/>
            <person name="Stavropoulos S."/>
            <person name="Stone C."/>
            <person name="Strader C."/>
            <person name="Tesfaye S."/>
            <person name="Thomson T."/>
            <person name="Thoulutsang Y."/>
            <person name="Thoulutsang D."/>
            <person name="Topham K."/>
            <person name="Topping I."/>
            <person name="Tsamla T."/>
            <person name="Vassiliev H."/>
            <person name="Vo A."/>
            <person name="Wangchuk T."/>
            <person name="Wangdi T."/>
            <person name="Weiand M."/>
            <person name="Wilkinson J."/>
            <person name="Wilson A."/>
            <person name="Yadav S."/>
            <person name="Young G."/>
            <person name="Yu Q."/>
            <person name="Zembek L."/>
            <person name="Zhong D."/>
            <person name="Zimmer A."/>
            <person name="Zwirko Z."/>
            <person name="Jaffe D.B."/>
            <person name="Alvarez P."/>
            <person name="Brockman W."/>
            <person name="Butler J."/>
            <person name="Chin C."/>
            <person name="Gnerre S."/>
            <person name="Grabherr M."/>
            <person name="Kleber M."/>
            <person name="Mauceli E."/>
            <person name="MacCallum I."/>
        </authorList>
    </citation>
    <scope>NUCLEOTIDE SEQUENCE [LARGE SCALE GENOMIC DNA]</scope>
    <source>
        <strain evidence="3">Tucson 14024-0371.13</strain>
    </source>
</reference>
<keyword evidence="1" id="KW-0732">Signal</keyword>
<dbReference type="STRING" id="7217.B3M5Y8"/>
<keyword evidence="3" id="KW-1185">Reference proteome</keyword>
<protein>
    <recommendedName>
        <fullName evidence="4">DUF753 domain-containing protein</fullName>
    </recommendedName>
</protein>
<dbReference type="HOGENOM" id="CLU_1706140_0_0_1"/>
<name>B3M5Y8_DROAN</name>
<dbReference type="eggNOG" id="ENOG502TBHE">
    <property type="taxonomic scope" value="Eukaryota"/>
</dbReference>
<organism evidence="2 3">
    <name type="scientific">Drosophila ananassae</name>
    <name type="common">Fruit fly</name>
    <dbReference type="NCBI Taxonomy" id="7217"/>
    <lineage>
        <taxon>Eukaryota</taxon>
        <taxon>Metazoa</taxon>
        <taxon>Ecdysozoa</taxon>
        <taxon>Arthropoda</taxon>
        <taxon>Hexapoda</taxon>
        <taxon>Insecta</taxon>
        <taxon>Pterygota</taxon>
        <taxon>Neoptera</taxon>
        <taxon>Endopterygota</taxon>
        <taxon>Diptera</taxon>
        <taxon>Brachycera</taxon>
        <taxon>Muscomorpha</taxon>
        <taxon>Ephydroidea</taxon>
        <taxon>Drosophilidae</taxon>
        <taxon>Drosophila</taxon>
        <taxon>Sophophora</taxon>
    </lineage>
</organism>
<dbReference type="AlphaFoldDB" id="B3M5Y8"/>
<proteinExistence type="predicted"/>
<accession>B3M5Y8</accession>
<feature type="chain" id="PRO_5006454539" description="DUF753 domain-containing protein" evidence="1">
    <location>
        <begin position="40"/>
        <end position="165"/>
    </location>
</feature>
<dbReference type="EMBL" id="CH902618">
    <property type="protein sequence ID" value="EDV39678.2"/>
    <property type="molecule type" value="Genomic_DNA"/>
</dbReference>